<dbReference type="AlphaFoldDB" id="A0A5J9V3D4"/>
<dbReference type="GO" id="GO:0051537">
    <property type="term" value="F:2 iron, 2 sulfur cluster binding"/>
    <property type="evidence" value="ECO:0007669"/>
    <property type="project" value="InterPro"/>
</dbReference>
<dbReference type="OrthoDB" id="426882at2759"/>
<dbReference type="Proteomes" id="UP000324897">
    <property type="component" value="Chromosome 1"/>
</dbReference>
<dbReference type="SUPFAM" id="SSF50022">
    <property type="entry name" value="ISP domain"/>
    <property type="match status" value="1"/>
</dbReference>
<evidence type="ECO:0000313" key="2">
    <source>
        <dbReference type="Proteomes" id="UP000324897"/>
    </source>
</evidence>
<dbReference type="Gene3D" id="2.102.10.10">
    <property type="entry name" value="Rieske [2Fe-2S] iron-sulphur domain"/>
    <property type="match status" value="1"/>
</dbReference>
<organism evidence="1 2">
    <name type="scientific">Eragrostis curvula</name>
    <name type="common">weeping love grass</name>
    <dbReference type="NCBI Taxonomy" id="38414"/>
    <lineage>
        <taxon>Eukaryota</taxon>
        <taxon>Viridiplantae</taxon>
        <taxon>Streptophyta</taxon>
        <taxon>Embryophyta</taxon>
        <taxon>Tracheophyta</taxon>
        <taxon>Spermatophyta</taxon>
        <taxon>Magnoliopsida</taxon>
        <taxon>Liliopsida</taxon>
        <taxon>Poales</taxon>
        <taxon>Poaceae</taxon>
        <taxon>PACMAD clade</taxon>
        <taxon>Chloridoideae</taxon>
        <taxon>Eragrostideae</taxon>
        <taxon>Eragrostidinae</taxon>
        <taxon>Eragrostis</taxon>
    </lineage>
</organism>
<proteinExistence type="predicted"/>
<sequence length="86" mass="9953">MLRLSFVAWYDSGAGARVVHDRRQVTAPPRSALRARTHRRQGHSLQCVYHGWYFDGARPLLSVPKKVHKNNVVQNNILWFYPTAEP</sequence>
<comment type="caution">
    <text evidence="1">The sequence shown here is derived from an EMBL/GenBank/DDBJ whole genome shotgun (WGS) entry which is preliminary data.</text>
</comment>
<dbReference type="EMBL" id="RWGY01000011">
    <property type="protein sequence ID" value="TVU30415.1"/>
    <property type="molecule type" value="Genomic_DNA"/>
</dbReference>
<protein>
    <recommendedName>
        <fullName evidence="3">Rieske domain-containing protein</fullName>
    </recommendedName>
</protein>
<evidence type="ECO:0008006" key="3">
    <source>
        <dbReference type="Google" id="ProtNLM"/>
    </source>
</evidence>
<gene>
    <name evidence="1" type="ORF">EJB05_22038</name>
</gene>
<dbReference type="Gramene" id="TVU30415">
    <property type="protein sequence ID" value="TVU30415"/>
    <property type="gene ID" value="EJB05_22038"/>
</dbReference>
<reference evidence="1 2" key="1">
    <citation type="journal article" date="2019" name="Sci. Rep.">
        <title>A high-quality genome of Eragrostis curvula grass provides insights into Poaceae evolution and supports new strategies to enhance forage quality.</title>
        <authorList>
            <person name="Carballo J."/>
            <person name="Santos B.A.C.M."/>
            <person name="Zappacosta D."/>
            <person name="Garbus I."/>
            <person name="Selva J.P."/>
            <person name="Gallo C.A."/>
            <person name="Diaz A."/>
            <person name="Albertini E."/>
            <person name="Caccamo M."/>
            <person name="Echenique V."/>
        </authorList>
    </citation>
    <scope>NUCLEOTIDE SEQUENCE [LARGE SCALE GENOMIC DNA]</scope>
    <source>
        <strain evidence="2">cv. Victoria</strain>
        <tissue evidence="1">Leaf</tissue>
    </source>
</reference>
<name>A0A5J9V3D4_9POAL</name>
<accession>A0A5J9V3D4</accession>
<keyword evidence="2" id="KW-1185">Reference proteome</keyword>
<evidence type="ECO:0000313" key="1">
    <source>
        <dbReference type="EMBL" id="TVU30415.1"/>
    </source>
</evidence>
<dbReference type="InterPro" id="IPR036922">
    <property type="entry name" value="Rieske_2Fe-2S_sf"/>
</dbReference>